<dbReference type="Proteomes" id="UP000593562">
    <property type="component" value="Unassembled WGS sequence"/>
</dbReference>
<sequence length="164" mass="18352">MGHRKVDSPGSIPFSWEDSPGVSKVITHSHHHNNNVHDYETPPCSIIKKASSIPPPPCPSLLMQQPPRRSRSAKGFGRLWQLEDPFLAAYKECTKRTSTTAHAGDPDHKTSSKKSFKSMKSNLVFSCKTTSSCDVRNDNLVRLIDLPPLPRDRIYSCVKMRGIN</sequence>
<comment type="caution">
    <text evidence="1">The sequence shown here is derived from an EMBL/GenBank/DDBJ whole genome shotgun (WGS) entry which is preliminary data.</text>
</comment>
<accession>A0A7J7DM33</accession>
<evidence type="ECO:0000313" key="2">
    <source>
        <dbReference type="Proteomes" id="UP000593562"/>
    </source>
</evidence>
<dbReference type="PANTHER" id="PTHR33696">
    <property type="entry name" value="T22J18.15-RELATED"/>
    <property type="match status" value="1"/>
</dbReference>
<dbReference type="AlphaFoldDB" id="A0A7J7DM33"/>
<reference evidence="1 2" key="1">
    <citation type="journal article" date="2020" name="Nat. Commun.">
        <title>Genome of Tripterygium wilfordii and identification of cytochrome P450 involved in triptolide biosynthesis.</title>
        <authorList>
            <person name="Tu L."/>
            <person name="Su P."/>
            <person name="Zhang Z."/>
            <person name="Gao L."/>
            <person name="Wang J."/>
            <person name="Hu T."/>
            <person name="Zhou J."/>
            <person name="Zhang Y."/>
            <person name="Zhao Y."/>
            <person name="Liu Y."/>
            <person name="Song Y."/>
            <person name="Tong Y."/>
            <person name="Lu Y."/>
            <person name="Yang J."/>
            <person name="Xu C."/>
            <person name="Jia M."/>
            <person name="Peters R.J."/>
            <person name="Huang L."/>
            <person name="Gao W."/>
        </authorList>
    </citation>
    <scope>NUCLEOTIDE SEQUENCE [LARGE SCALE GENOMIC DNA]</scope>
    <source>
        <strain evidence="2">cv. XIE 37</strain>
        <tissue evidence="1">Leaf</tissue>
    </source>
</reference>
<keyword evidence="2" id="KW-1185">Reference proteome</keyword>
<protein>
    <submittedName>
        <fullName evidence="1">Uncharacterized protein</fullName>
    </submittedName>
</protein>
<proteinExistence type="predicted"/>
<dbReference type="EMBL" id="JAAARO010000005">
    <property type="protein sequence ID" value="KAF5747284.1"/>
    <property type="molecule type" value="Genomic_DNA"/>
</dbReference>
<gene>
    <name evidence="1" type="ORF">HS088_TW05G00004</name>
</gene>
<organism evidence="1 2">
    <name type="scientific">Tripterygium wilfordii</name>
    <name type="common">Thunder God vine</name>
    <dbReference type="NCBI Taxonomy" id="458696"/>
    <lineage>
        <taxon>Eukaryota</taxon>
        <taxon>Viridiplantae</taxon>
        <taxon>Streptophyta</taxon>
        <taxon>Embryophyta</taxon>
        <taxon>Tracheophyta</taxon>
        <taxon>Spermatophyta</taxon>
        <taxon>Magnoliopsida</taxon>
        <taxon>eudicotyledons</taxon>
        <taxon>Gunneridae</taxon>
        <taxon>Pentapetalae</taxon>
        <taxon>rosids</taxon>
        <taxon>fabids</taxon>
        <taxon>Celastrales</taxon>
        <taxon>Celastraceae</taxon>
        <taxon>Tripterygium</taxon>
    </lineage>
</organism>
<evidence type="ECO:0000313" key="1">
    <source>
        <dbReference type="EMBL" id="KAF5747284.1"/>
    </source>
</evidence>
<name>A0A7J7DM33_TRIWF</name>
<dbReference type="InParanoid" id="A0A7J7DM33"/>
<dbReference type="PANTHER" id="PTHR33696:SF24">
    <property type="entry name" value="FLZ-TYPE DOMAIN-CONTAINING PROTEIN"/>
    <property type="match status" value="1"/>
</dbReference>